<comment type="caution">
    <text evidence="4">The sequence shown here is derived from an EMBL/GenBank/DDBJ whole genome shotgun (WGS) entry which is preliminary data.</text>
</comment>
<dbReference type="SMART" id="SM00852">
    <property type="entry name" value="MoCF_biosynth"/>
    <property type="match status" value="1"/>
</dbReference>
<dbReference type="InterPro" id="IPR036425">
    <property type="entry name" value="MoaB/Mog-like_dom_sf"/>
</dbReference>
<dbReference type="PANTHER" id="PTHR43764:SF1">
    <property type="entry name" value="MOLYBDOPTERIN MOLYBDOTRANSFERASE"/>
    <property type="match status" value="1"/>
</dbReference>
<dbReference type="RefSeq" id="WP_283831723.1">
    <property type="nucleotide sequence ID" value="NZ_JASJEU010000012.1"/>
</dbReference>
<gene>
    <name evidence="4" type="ORF">QNJ86_06140</name>
</gene>
<dbReference type="Pfam" id="PF00994">
    <property type="entry name" value="MoCF_biosynth"/>
    <property type="match status" value="1"/>
</dbReference>
<reference evidence="4 5" key="1">
    <citation type="submission" date="2023-05" db="EMBL/GenBank/DDBJ databases">
        <title>Gordonibacter KGMB12511T sp. nov., isolated from faeces of healthy Korean.</title>
        <authorList>
            <person name="Kim H.S."/>
            <person name="Kim J.-S."/>
            <person name="Suh M.K."/>
            <person name="Eom M.K."/>
            <person name="Do H.E."/>
            <person name="Lee J.-S."/>
        </authorList>
    </citation>
    <scope>NUCLEOTIDE SEQUENCE [LARGE SCALE GENOMIC DNA]</scope>
    <source>
        <strain evidence="4 5">KGMB12511</strain>
    </source>
</reference>
<dbReference type="EMBL" id="JASJEU010000012">
    <property type="protein sequence ID" value="MDJ1650373.1"/>
    <property type="molecule type" value="Genomic_DNA"/>
</dbReference>
<organism evidence="4 5">
    <name type="scientific">Gordonibacter faecis</name>
    <dbReference type="NCBI Taxonomy" id="3047475"/>
    <lineage>
        <taxon>Bacteria</taxon>
        <taxon>Bacillati</taxon>
        <taxon>Actinomycetota</taxon>
        <taxon>Coriobacteriia</taxon>
        <taxon>Eggerthellales</taxon>
        <taxon>Eggerthellaceae</taxon>
        <taxon>Gordonibacter</taxon>
    </lineage>
</organism>
<comment type="pathway">
    <text evidence="1">Cofactor biosynthesis; molybdopterin biosynthesis.</text>
</comment>
<feature type="domain" description="MoaB/Mog" evidence="3">
    <location>
        <begin position="13"/>
        <end position="155"/>
    </location>
</feature>
<dbReference type="InterPro" id="IPR001453">
    <property type="entry name" value="MoaB/Mog_dom"/>
</dbReference>
<evidence type="ECO:0000259" key="3">
    <source>
        <dbReference type="SMART" id="SM00852"/>
    </source>
</evidence>
<evidence type="ECO:0000256" key="1">
    <source>
        <dbReference type="ARBA" id="ARBA00005046"/>
    </source>
</evidence>
<accession>A0ABT7DPA5</accession>
<dbReference type="CDD" id="cd00886">
    <property type="entry name" value="MogA_MoaB"/>
    <property type="match status" value="1"/>
</dbReference>
<protein>
    <submittedName>
        <fullName evidence="4">MogA/MoaB family molybdenum cofactor biosynthesis protein</fullName>
    </submittedName>
</protein>
<keyword evidence="5" id="KW-1185">Reference proteome</keyword>
<name>A0ABT7DPA5_9ACTN</name>
<sequence length="164" mass="17371">MSHSHEDQPISFAIITCSDTRSMKEDTAGAALEALIAEKGWTCVDHVVVKDERADIGAAIVHACDELDVDIVLTCGGSGLSLRDVTPEATMDVCERNVPGIAEAMRAHSLAITPFAMLSRALCMQRGRHLVINLPGSEKAARENWDGIAAALPHAAKMMAGGGH</sequence>
<evidence type="ECO:0000313" key="4">
    <source>
        <dbReference type="EMBL" id="MDJ1650373.1"/>
    </source>
</evidence>
<dbReference type="NCBIfam" id="TIGR00177">
    <property type="entry name" value="molyb_syn"/>
    <property type="match status" value="1"/>
</dbReference>
<dbReference type="Gene3D" id="3.40.980.10">
    <property type="entry name" value="MoaB/Mog-like domain"/>
    <property type="match status" value="1"/>
</dbReference>
<dbReference type="PANTHER" id="PTHR43764">
    <property type="entry name" value="MOLYBDENUM COFACTOR BIOSYNTHESIS"/>
    <property type="match status" value="1"/>
</dbReference>
<dbReference type="SUPFAM" id="SSF53218">
    <property type="entry name" value="Molybdenum cofactor biosynthesis proteins"/>
    <property type="match status" value="1"/>
</dbReference>
<evidence type="ECO:0000256" key="2">
    <source>
        <dbReference type="ARBA" id="ARBA00023150"/>
    </source>
</evidence>
<dbReference type="InterPro" id="IPR051920">
    <property type="entry name" value="MPT_Adenylyltrnsfr/MoaC-Rel"/>
</dbReference>
<evidence type="ECO:0000313" key="5">
    <source>
        <dbReference type="Proteomes" id="UP001232750"/>
    </source>
</evidence>
<dbReference type="Proteomes" id="UP001232750">
    <property type="component" value="Unassembled WGS sequence"/>
</dbReference>
<keyword evidence="2" id="KW-0501">Molybdenum cofactor biosynthesis</keyword>
<proteinExistence type="predicted"/>